<evidence type="ECO:0000313" key="4">
    <source>
        <dbReference type="Proteomes" id="UP000236220"/>
    </source>
</evidence>
<comment type="caution">
    <text evidence="3">The sequence shown here is derived from an EMBL/GenBank/DDBJ whole genome shotgun (WGS) entry which is preliminary data.</text>
</comment>
<dbReference type="Pfam" id="PF03009">
    <property type="entry name" value="GDPD"/>
    <property type="match status" value="1"/>
</dbReference>
<evidence type="ECO:0000259" key="2">
    <source>
        <dbReference type="PROSITE" id="PS51704"/>
    </source>
</evidence>
<evidence type="ECO:0000256" key="1">
    <source>
        <dbReference type="SAM" id="SignalP"/>
    </source>
</evidence>
<name>A0A2K1PXA1_9GAMM</name>
<dbReference type="RefSeq" id="WP_103075132.1">
    <property type="nucleotide sequence ID" value="NZ_NPZB01000002.1"/>
</dbReference>
<reference evidence="3 4" key="1">
    <citation type="submission" date="2017-08" db="EMBL/GenBank/DDBJ databases">
        <title>Lysobacter sylvestris genome.</title>
        <authorList>
            <person name="Zhang D.-C."/>
            <person name="Albuquerque L."/>
            <person name="Franca L."/>
            <person name="Froufe H.J.C."/>
            <person name="Barroso C."/>
            <person name="Egas C."/>
            <person name="Da Costa M."/>
            <person name="Margesin R."/>
        </authorList>
    </citation>
    <scope>NUCLEOTIDE SEQUENCE [LARGE SCALE GENOMIC DNA]</scope>
    <source>
        <strain evidence="3 4">AM20-91</strain>
    </source>
</reference>
<dbReference type="CDD" id="cd08566">
    <property type="entry name" value="GDPD_AtGDE_like"/>
    <property type="match status" value="1"/>
</dbReference>
<dbReference type="PANTHER" id="PTHR46211">
    <property type="entry name" value="GLYCEROPHOSPHORYL DIESTER PHOSPHODIESTERASE"/>
    <property type="match status" value="1"/>
</dbReference>
<feature type="signal peptide" evidence="1">
    <location>
        <begin position="1"/>
        <end position="32"/>
    </location>
</feature>
<dbReference type="InterPro" id="IPR017946">
    <property type="entry name" value="PLC-like_Pdiesterase_TIM-brl"/>
</dbReference>
<dbReference type="InterPro" id="IPR030395">
    <property type="entry name" value="GP_PDE_dom"/>
</dbReference>
<evidence type="ECO:0000313" key="3">
    <source>
        <dbReference type="EMBL" id="PNS07413.1"/>
    </source>
</evidence>
<keyword evidence="1" id="KW-0732">Signal</keyword>
<dbReference type="GO" id="GO:0008081">
    <property type="term" value="F:phosphoric diester hydrolase activity"/>
    <property type="evidence" value="ECO:0007669"/>
    <property type="project" value="InterPro"/>
</dbReference>
<feature type="chain" id="PRO_5014383360" evidence="1">
    <location>
        <begin position="33"/>
        <end position="310"/>
    </location>
</feature>
<feature type="domain" description="GP-PDE" evidence="2">
    <location>
        <begin position="50"/>
        <end position="310"/>
    </location>
</feature>
<proteinExistence type="predicted"/>
<gene>
    <name evidence="3" type="ORF">Lysil_1589</name>
</gene>
<dbReference type="OrthoDB" id="9795622at2"/>
<keyword evidence="4" id="KW-1185">Reference proteome</keyword>
<dbReference type="PROSITE" id="PS51704">
    <property type="entry name" value="GP_PDE"/>
    <property type="match status" value="1"/>
</dbReference>
<dbReference type="EMBL" id="NPZB01000002">
    <property type="protein sequence ID" value="PNS07413.1"/>
    <property type="molecule type" value="Genomic_DNA"/>
</dbReference>
<protein>
    <submittedName>
        <fullName evidence="3">Glycerophosphoryl diester phosphodiesterase</fullName>
    </submittedName>
</protein>
<dbReference type="SUPFAM" id="SSF51695">
    <property type="entry name" value="PLC-like phosphodiesterases"/>
    <property type="match status" value="1"/>
</dbReference>
<sequence length="310" mass="34311">MSFYALLPRMSKSKVILIAVACLCAVTAVAHYATPEGLPPEVNQHPLGRSYVAAHRGGYFGLQNVQRQFDATTAAGTADILEMDLHASSDGDVFVFHDDDLSTKSTCRGAPDRLTSAQIRQCRLRAGDPLPRFEETLAHAKANGRIILDAEFKTLDVVAPAIALAIRADMLDRVYFQAQGDREKYAAARKISKDVFLQFKATSDDDIDWIIAQHDPKLVAVEMNATFATAARIARLHQAGKLVSVNSWRYQMLEERLTASCDQAFRRGVDIAVTNNPASCKEQRDLTPYSGPRQALRNFLMRPNDRGETD</sequence>
<organism evidence="3 4">
    <name type="scientific">Solilutibacter silvestris</name>
    <dbReference type="NCBI Taxonomy" id="1645665"/>
    <lineage>
        <taxon>Bacteria</taxon>
        <taxon>Pseudomonadati</taxon>
        <taxon>Pseudomonadota</taxon>
        <taxon>Gammaproteobacteria</taxon>
        <taxon>Lysobacterales</taxon>
        <taxon>Lysobacteraceae</taxon>
        <taxon>Solilutibacter</taxon>
    </lineage>
</organism>
<accession>A0A2K1PXA1</accession>
<dbReference type="Proteomes" id="UP000236220">
    <property type="component" value="Unassembled WGS sequence"/>
</dbReference>
<dbReference type="AlphaFoldDB" id="A0A2K1PXA1"/>
<dbReference type="GO" id="GO:0006629">
    <property type="term" value="P:lipid metabolic process"/>
    <property type="evidence" value="ECO:0007669"/>
    <property type="project" value="InterPro"/>
</dbReference>
<dbReference type="Gene3D" id="3.20.20.190">
    <property type="entry name" value="Phosphatidylinositol (PI) phosphodiesterase"/>
    <property type="match status" value="1"/>
</dbReference>
<dbReference type="PANTHER" id="PTHR46211:SF14">
    <property type="entry name" value="GLYCEROPHOSPHODIESTER PHOSPHODIESTERASE"/>
    <property type="match status" value="1"/>
</dbReference>